<evidence type="ECO:0000256" key="4">
    <source>
        <dbReference type="ARBA" id="ARBA00023004"/>
    </source>
</evidence>
<feature type="domain" description="NADH-ubiquinone oxidoreductase 51kDa subunit iron-sulphur binding" evidence="6">
    <location>
        <begin position="263"/>
        <end position="308"/>
    </location>
</feature>
<dbReference type="PROSITE" id="PS00645">
    <property type="entry name" value="COMPLEX1_51K_2"/>
    <property type="match status" value="1"/>
</dbReference>
<dbReference type="InterPro" id="IPR001949">
    <property type="entry name" value="NADH-UbQ_OxRdtase_51kDa_CS"/>
</dbReference>
<dbReference type="SMART" id="SM00928">
    <property type="entry name" value="NADH_4Fe-4S"/>
    <property type="match status" value="1"/>
</dbReference>
<dbReference type="GO" id="GO:0046872">
    <property type="term" value="F:metal ion binding"/>
    <property type="evidence" value="ECO:0007669"/>
    <property type="project" value="UniProtKB-KW"/>
</dbReference>
<dbReference type="PANTHER" id="PTHR43578:SF3">
    <property type="entry name" value="NADH-QUINONE OXIDOREDUCTASE SUBUNIT F"/>
    <property type="match status" value="1"/>
</dbReference>
<dbReference type="Gene3D" id="1.20.1440.230">
    <property type="entry name" value="NADH-ubiquinone oxidoreductase 51kDa subunit, iron-sulphur binding domain"/>
    <property type="match status" value="1"/>
</dbReference>
<dbReference type="Gene3D" id="3.40.50.11540">
    <property type="entry name" value="NADH-ubiquinone oxidoreductase 51kDa subunit"/>
    <property type="match status" value="1"/>
</dbReference>
<keyword evidence="4" id="KW-0408">Iron</keyword>
<reference evidence="7 8" key="1">
    <citation type="journal article" date="2016" name="Nat. Commun.">
        <title>Thousands of microbial genomes shed light on interconnected biogeochemical processes in an aquifer system.</title>
        <authorList>
            <person name="Anantharaman K."/>
            <person name="Brown C.T."/>
            <person name="Hug L.A."/>
            <person name="Sharon I."/>
            <person name="Castelle C.J."/>
            <person name="Probst A.J."/>
            <person name="Thomas B.C."/>
            <person name="Singh A."/>
            <person name="Wilkins M.J."/>
            <person name="Karaoz U."/>
            <person name="Brodie E.L."/>
            <person name="Williams K.H."/>
            <person name="Hubbard S.S."/>
            <person name="Banfield J.F."/>
        </authorList>
    </citation>
    <scope>NUCLEOTIDE SEQUENCE [LARGE SCALE GENOMIC DNA]</scope>
</reference>
<dbReference type="STRING" id="1797994.A2227_01720"/>
<keyword evidence="5" id="KW-0411">Iron-sulfur</keyword>
<dbReference type="AlphaFoldDB" id="A0A1F5SLK3"/>
<organism evidence="7 8">
    <name type="scientific">Candidatus Falkowbacteria bacterium RIFOXYA2_FULL_47_19</name>
    <dbReference type="NCBI Taxonomy" id="1797994"/>
    <lineage>
        <taxon>Bacteria</taxon>
        <taxon>Candidatus Falkowiibacteriota</taxon>
    </lineage>
</organism>
<name>A0A1F5SLK3_9BACT</name>
<dbReference type="Pfam" id="PF01512">
    <property type="entry name" value="Complex1_51K"/>
    <property type="match status" value="1"/>
</dbReference>
<dbReference type="SUPFAM" id="SSF142019">
    <property type="entry name" value="Nqo1 FMN-binding domain-like"/>
    <property type="match status" value="1"/>
</dbReference>
<protein>
    <recommendedName>
        <fullName evidence="6">NADH-ubiquinone oxidoreductase 51kDa subunit iron-sulphur binding domain-containing protein</fullName>
    </recommendedName>
</protein>
<dbReference type="InterPro" id="IPR037225">
    <property type="entry name" value="Nuo51_FMN-bd_sf"/>
</dbReference>
<comment type="similarity">
    <text evidence="1">Belongs to the complex I 51 kDa subunit family.</text>
</comment>
<evidence type="ECO:0000256" key="2">
    <source>
        <dbReference type="ARBA" id="ARBA00022485"/>
    </source>
</evidence>
<dbReference type="InterPro" id="IPR037207">
    <property type="entry name" value="Nuop51_4Fe4S-bd_sf"/>
</dbReference>
<keyword evidence="2" id="KW-0004">4Fe-4S</keyword>
<dbReference type="EMBL" id="MFGB01000007">
    <property type="protein sequence ID" value="OGF27544.1"/>
    <property type="molecule type" value="Genomic_DNA"/>
</dbReference>
<dbReference type="SUPFAM" id="SSF140490">
    <property type="entry name" value="Nqo1C-terminal domain-like"/>
    <property type="match status" value="1"/>
</dbReference>
<dbReference type="Proteomes" id="UP000178367">
    <property type="component" value="Unassembled WGS sequence"/>
</dbReference>
<evidence type="ECO:0000313" key="8">
    <source>
        <dbReference type="Proteomes" id="UP000178367"/>
    </source>
</evidence>
<evidence type="ECO:0000259" key="6">
    <source>
        <dbReference type="SMART" id="SM00928"/>
    </source>
</evidence>
<dbReference type="InterPro" id="IPR019575">
    <property type="entry name" value="Nuop51_4Fe4S-bd"/>
</dbReference>
<dbReference type="GO" id="GO:0008137">
    <property type="term" value="F:NADH dehydrogenase (ubiquinone) activity"/>
    <property type="evidence" value="ECO:0007669"/>
    <property type="project" value="InterPro"/>
</dbReference>
<dbReference type="InterPro" id="IPR011538">
    <property type="entry name" value="Nuo51_FMN-bd"/>
</dbReference>
<comment type="caution">
    <text evidence="7">The sequence shown here is derived from an EMBL/GenBank/DDBJ whole genome shotgun (WGS) entry which is preliminary data.</text>
</comment>
<sequence length="364" mass="40442">MPNIIIQIKKAGLVGRGGGGFPTGLKWEFVKKAHGSEKYVIANASEGEPGVKKDLFILENHPERFMDGMRLAIEYLGDRGRGKKKIDVKGYVYLNPRYSKNKKLVKKLKQTIGSLPVTIFNKPKTAGYAGGEETSVLNGIEGKRVEPRLRPPFPPTNGLWNSPTLVNNVETFYDVSLAAAGEYKGERFYTINGDCLWTGVYRFPSDWTIEKILKKTDNYPGFDFFIQVGGDGSGVVLNSKQLKRPAVGSGSITVYSAIKHDPMVLIKKWADFFRSESCGQCTPCREGTFRLRELLGDKNTNWQMLLELLNNLSETSFCGLGSSAPTAIFSFLENVVMTPVGERMKLPKADRKMIADCLTCKLSN</sequence>
<accession>A0A1F5SLK3</accession>
<evidence type="ECO:0000256" key="5">
    <source>
        <dbReference type="ARBA" id="ARBA00023014"/>
    </source>
</evidence>
<dbReference type="GO" id="GO:0010181">
    <property type="term" value="F:FMN binding"/>
    <property type="evidence" value="ECO:0007669"/>
    <property type="project" value="InterPro"/>
</dbReference>
<dbReference type="GO" id="GO:0051539">
    <property type="term" value="F:4 iron, 4 sulfur cluster binding"/>
    <property type="evidence" value="ECO:0007669"/>
    <property type="project" value="UniProtKB-KW"/>
</dbReference>
<evidence type="ECO:0000313" key="7">
    <source>
        <dbReference type="EMBL" id="OGF27544.1"/>
    </source>
</evidence>
<dbReference type="PANTHER" id="PTHR43578">
    <property type="entry name" value="NADH-QUINONE OXIDOREDUCTASE SUBUNIT F"/>
    <property type="match status" value="1"/>
</dbReference>
<evidence type="ECO:0000256" key="3">
    <source>
        <dbReference type="ARBA" id="ARBA00022723"/>
    </source>
</evidence>
<dbReference type="Pfam" id="PF10589">
    <property type="entry name" value="NADH_4Fe-4S"/>
    <property type="match status" value="1"/>
</dbReference>
<gene>
    <name evidence="7" type="ORF">A2227_01720</name>
</gene>
<evidence type="ECO:0000256" key="1">
    <source>
        <dbReference type="ARBA" id="ARBA00007523"/>
    </source>
</evidence>
<proteinExistence type="inferred from homology"/>
<keyword evidence="3" id="KW-0479">Metal-binding</keyword>